<accession>A0A6J7WL91</accession>
<reference evidence="2" key="1">
    <citation type="submission" date="2020-05" db="EMBL/GenBank/DDBJ databases">
        <authorList>
            <person name="Chiriac C."/>
            <person name="Salcher M."/>
            <person name="Ghai R."/>
            <person name="Kavagutti S V."/>
        </authorList>
    </citation>
    <scope>NUCLEOTIDE SEQUENCE</scope>
</reference>
<dbReference type="EMBL" id="LR796223">
    <property type="protein sequence ID" value="CAB4128122.1"/>
    <property type="molecule type" value="Genomic_DNA"/>
</dbReference>
<name>A0A6J7WL91_9CAUD</name>
<dbReference type="EMBL" id="LR798245">
    <property type="protein sequence ID" value="CAB5216996.1"/>
    <property type="molecule type" value="Genomic_DNA"/>
</dbReference>
<gene>
    <name evidence="1" type="ORF">UFOVP103_21</name>
    <name evidence="2" type="ORF">UFOVP197_34</name>
</gene>
<evidence type="ECO:0000313" key="1">
    <source>
        <dbReference type="EMBL" id="CAB4128122.1"/>
    </source>
</evidence>
<evidence type="ECO:0000313" key="2">
    <source>
        <dbReference type="EMBL" id="CAB5216996.1"/>
    </source>
</evidence>
<sequence>MERVDNPMVIDEIALPFELIFDECVMCGDDLEDDDTYDDGFGCYCSNCLLDKYRIVD</sequence>
<proteinExistence type="predicted"/>
<organism evidence="2">
    <name type="scientific">uncultured Caudovirales phage</name>
    <dbReference type="NCBI Taxonomy" id="2100421"/>
    <lineage>
        <taxon>Viruses</taxon>
        <taxon>Duplodnaviria</taxon>
        <taxon>Heunggongvirae</taxon>
        <taxon>Uroviricota</taxon>
        <taxon>Caudoviricetes</taxon>
        <taxon>Peduoviridae</taxon>
        <taxon>Maltschvirus</taxon>
        <taxon>Maltschvirus maltsch</taxon>
    </lineage>
</organism>
<protein>
    <submittedName>
        <fullName evidence="2">Uncharacterized protein</fullName>
    </submittedName>
</protein>